<dbReference type="InParanoid" id="F6I084"/>
<dbReference type="HOGENOM" id="CLU_3300418_0_0_1"/>
<name>F6I084_VITVI</name>
<reference evidence="2" key="1">
    <citation type="journal article" date="2007" name="Nature">
        <title>The grapevine genome sequence suggests ancestral hexaploidization in major angiosperm phyla.</title>
        <authorList>
            <consortium name="The French-Italian Public Consortium for Grapevine Genome Characterization."/>
            <person name="Jaillon O."/>
            <person name="Aury J.-M."/>
            <person name="Noel B."/>
            <person name="Policriti A."/>
            <person name="Clepet C."/>
            <person name="Casagrande A."/>
            <person name="Choisne N."/>
            <person name="Aubourg S."/>
            <person name="Vitulo N."/>
            <person name="Jubin C."/>
            <person name="Vezzi A."/>
            <person name="Legeai F."/>
            <person name="Hugueney P."/>
            <person name="Dasilva C."/>
            <person name="Horner D."/>
            <person name="Mica E."/>
            <person name="Jublot D."/>
            <person name="Poulain J."/>
            <person name="Bruyere C."/>
            <person name="Billault A."/>
            <person name="Segurens B."/>
            <person name="Gouyvenoux M."/>
            <person name="Ugarte E."/>
            <person name="Cattonaro F."/>
            <person name="Anthouard V."/>
            <person name="Vico V."/>
            <person name="Del Fabbro C."/>
            <person name="Alaux M."/>
            <person name="Di Gaspero G."/>
            <person name="Dumas V."/>
            <person name="Felice N."/>
            <person name="Paillard S."/>
            <person name="Juman I."/>
            <person name="Moroldo M."/>
            <person name="Scalabrin S."/>
            <person name="Canaguier A."/>
            <person name="Le Clainche I."/>
            <person name="Malacrida G."/>
            <person name="Durand E."/>
            <person name="Pesole G."/>
            <person name="Laucou V."/>
            <person name="Chatelet P."/>
            <person name="Merdinoglu D."/>
            <person name="Delledonne M."/>
            <person name="Pezzotti M."/>
            <person name="Lecharny A."/>
            <person name="Scarpelli C."/>
            <person name="Artiguenave F."/>
            <person name="Pe M.E."/>
            <person name="Valle G."/>
            <person name="Morgante M."/>
            <person name="Caboche M."/>
            <person name="Adam-Blondon A.-F."/>
            <person name="Weissenbach J."/>
            <person name="Quetier F."/>
            <person name="Wincker P."/>
        </authorList>
    </citation>
    <scope>NUCLEOTIDE SEQUENCE [LARGE SCALE GENOMIC DNA]</scope>
    <source>
        <strain evidence="2">cv. Pinot noir / PN40024</strain>
    </source>
</reference>
<proteinExistence type="predicted"/>
<keyword evidence="2" id="KW-1185">Reference proteome</keyword>
<protein>
    <submittedName>
        <fullName evidence="1">Uncharacterized protein</fullName>
    </submittedName>
</protein>
<evidence type="ECO:0000313" key="2">
    <source>
        <dbReference type="Proteomes" id="UP000009183"/>
    </source>
</evidence>
<gene>
    <name evidence="1" type="ordered locus">VIT_02s0033g00970</name>
</gene>
<organism evidence="1 2">
    <name type="scientific">Vitis vinifera</name>
    <name type="common">Grape</name>
    <dbReference type="NCBI Taxonomy" id="29760"/>
    <lineage>
        <taxon>Eukaryota</taxon>
        <taxon>Viridiplantae</taxon>
        <taxon>Streptophyta</taxon>
        <taxon>Embryophyta</taxon>
        <taxon>Tracheophyta</taxon>
        <taxon>Spermatophyta</taxon>
        <taxon>Magnoliopsida</taxon>
        <taxon>eudicotyledons</taxon>
        <taxon>Gunneridae</taxon>
        <taxon>Pentapetalae</taxon>
        <taxon>rosids</taxon>
        <taxon>Vitales</taxon>
        <taxon>Vitaceae</taxon>
        <taxon>Viteae</taxon>
        <taxon>Vitis</taxon>
    </lineage>
</organism>
<accession>F6I084</accession>
<dbReference type="PaxDb" id="29760-VIT_02s0033g00970.t01"/>
<dbReference type="EMBL" id="FN596505">
    <property type="protein sequence ID" value="CCB60350.1"/>
    <property type="molecule type" value="Genomic_DNA"/>
</dbReference>
<dbReference type="Proteomes" id="UP000009183">
    <property type="component" value="Chromosome 2"/>
</dbReference>
<dbReference type="AlphaFoldDB" id="F6I084"/>
<sequence>MKIVKGDSDQYLAQIKYKGGVQCSQMEKKCISETNGASME</sequence>
<evidence type="ECO:0000313" key="1">
    <source>
        <dbReference type="EMBL" id="CCB60350.1"/>
    </source>
</evidence>
<dbReference type="STRING" id="29760.F6I084"/>